<dbReference type="InterPro" id="IPR019734">
    <property type="entry name" value="TPR_rpt"/>
</dbReference>
<sequence>MHIGNRIQIMRNNRKLTLKQTADTITSSSYLAKIEEGNYPPRPHVLQALERKFEVHPGFLTNYEQRDEDAEYILRLLLSNIVLHPDKAKEVIEVIEENYFEYLSPISLEATYLCLKCAYYYKINDTKNAIDLYEEYIINYIDETELRSYPKLVRESFNYMMALKTFSENMIKESTYYMEMFVDSVEQGAMKAAVIYNIALLYGELNLHSKAIQFGLKAKFMFEYTKKYESLLCKTNNLLGAQHLYVEQYEEALQYLKQAELTAQKYEYNHLLADIFYNKGLIYKYLEDYDNAVFYLEKSSSIDIEECRTSIWETYYSLMQIYLTTKQDAHAENLFAMISKKDGFDSYYIIYFVEFILQFNKDEEYIDKLFSAIDIYENSNQHDELIEVYKTLGDHHFQEGNYKQSSLYYQKTIQATKKINFEGGF</sequence>
<dbReference type="SMART" id="SM00530">
    <property type="entry name" value="HTH_XRE"/>
    <property type="match status" value="1"/>
</dbReference>
<dbReference type="EMBL" id="BMCJ01000001">
    <property type="protein sequence ID" value="GGC73392.1"/>
    <property type="molecule type" value="Genomic_DNA"/>
</dbReference>
<dbReference type="Proteomes" id="UP000619534">
    <property type="component" value="Unassembled WGS sequence"/>
</dbReference>
<dbReference type="InterPro" id="IPR010982">
    <property type="entry name" value="Lambda_DNA-bd_dom_sf"/>
</dbReference>
<dbReference type="Gene3D" id="1.25.40.10">
    <property type="entry name" value="Tetratricopeptide repeat domain"/>
    <property type="match status" value="1"/>
</dbReference>
<accession>A0ABQ1NDT2</accession>
<keyword evidence="4" id="KW-1185">Reference proteome</keyword>
<dbReference type="Pfam" id="PF01381">
    <property type="entry name" value="HTH_3"/>
    <property type="match status" value="1"/>
</dbReference>
<dbReference type="SUPFAM" id="SSF48452">
    <property type="entry name" value="TPR-like"/>
    <property type="match status" value="1"/>
</dbReference>
<dbReference type="Pfam" id="PF13424">
    <property type="entry name" value="TPR_12"/>
    <property type="match status" value="1"/>
</dbReference>
<proteinExistence type="predicted"/>
<dbReference type="Gene3D" id="1.10.260.40">
    <property type="entry name" value="lambda repressor-like DNA-binding domains"/>
    <property type="match status" value="1"/>
</dbReference>
<feature type="domain" description="HTH cro/C1-type" evidence="2">
    <location>
        <begin position="7"/>
        <end position="60"/>
    </location>
</feature>
<dbReference type="SMART" id="SM00028">
    <property type="entry name" value="TPR"/>
    <property type="match status" value="4"/>
</dbReference>
<dbReference type="CDD" id="cd00093">
    <property type="entry name" value="HTH_XRE"/>
    <property type="match status" value="1"/>
</dbReference>
<dbReference type="InterPro" id="IPR001387">
    <property type="entry name" value="Cro/C1-type_HTH"/>
</dbReference>
<dbReference type="SUPFAM" id="SSF47413">
    <property type="entry name" value="lambda repressor-like DNA-binding domains"/>
    <property type="match status" value="1"/>
</dbReference>
<dbReference type="InterPro" id="IPR011990">
    <property type="entry name" value="TPR-like_helical_dom_sf"/>
</dbReference>
<evidence type="ECO:0000256" key="1">
    <source>
        <dbReference type="PROSITE-ProRule" id="PRU00339"/>
    </source>
</evidence>
<dbReference type="PROSITE" id="PS50005">
    <property type="entry name" value="TPR"/>
    <property type="match status" value="1"/>
</dbReference>
<gene>
    <name evidence="3" type="ORF">GCM10007216_00020</name>
</gene>
<evidence type="ECO:0000313" key="4">
    <source>
        <dbReference type="Proteomes" id="UP000619534"/>
    </source>
</evidence>
<evidence type="ECO:0000313" key="3">
    <source>
        <dbReference type="EMBL" id="GGC73392.1"/>
    </source>
</evidence>
<dbReference type="PROSITE" id="PS50943">
    <property type="entry name" value="HTH_CROC1"/>
    <property type="match status" value="1"/>
</dbReference>
<dbReference type="RefSeq" id="WP_062444032.1">
    <property type="nucleotide sequence ID" value="NZ_CTEA01000005.1"/>
</dbReference>
<protein>
    <recommendedName>
        <fullName evidence="2">HTH cro/C1-type domain-containing protein</fullName>
    </recommendedName>
</protein>
<reference evidence="4" key="1">
    <citation type="journal article" date="2019" name="Int. J. Syst. Evol. Microbiol.">
        <title>The Global Catalogue of Microorganisms (GCM) 10K type strain sequencing project: providing services to taxonomists for standard genome sequencing and annotation.</title>
        <authorList>
            <consortium name="The Broad Institute Genomics Platform"/>
            <consortium name="The Broad Institute Genome Sequencing Center for Infectious Disease"/>
            <person name="Wu L."/>
            <person name="Ma J."/>
        </authorList>
    </citation>
    <scope>NUCLEOTIDE SEQUENCE [LARGE SCALE GENOMIC DNA]</scope>
    <source>
        <strain evidence="4">CCM 7282</strain>
    </source>
</reference>
<name>A0ABQ1NDT2_9BACI</name>
<comment type="caution">
    <text evidence="3">The sequence shown here is derived from an EMBL/GenBank/DDBJ whole genome shotgun (WGS) entry which is preliminary data.</text>
</comment>
<organism evidence="3 4">
    <name type="scientific">Thalassobacillus devorans</name>
    <dbReference type="NCBI Taxonomy" id="279813"/>
    <lineage>
        <taxon>Bacteria</taxon>
        <taxon>Bacillati</taxon>
        <taxon>Bacillota</taxon>
        <taxon>Bacilli</taxon>
        <taxon>Bacillales</taxon>
        <taxon>Bacillaceae</taxon>
        <taxon>Thalassobacillus</taxon>
    </lineage>
</organism>
<keyword evidence="1" id="KW-0802">TPR repeat</keyword>
<feature type="repeat" description="TPR" evidence="1">
    <location>
        <begin position="273"/>
        <end position="306"/>
    </location>
</feature>
<evidence type="ECO:0000259" key="2">
    <source>
        <dbReference type="PROSITE" id="PS50943"/>
    </source>
</evidence>